<sequence length="55" mass="6002">MAVRRICPNMAAAAAGWAASANANIAMLAIPAKRTWTIRGWWRGAVVIRQICARH</sequence>
<comment type="caution">
    <text evidence="2">The sequence shown here is derived from an EMBL/GenBank/DDBJ whole genome shotgun (WGS) entry which is preliminary data.</text>
</comment>
<evidence type="ECO:0000313" key="3">
    <source>
        <dbReference type="Proteomes" id="UP001139505"/>
    </source>
</evidence>
<evidence type="ECO:0000256" key="1">
    <source>
        <dbReference type="SAM" id="SignalP"/>
    </source>
</evidence>
<reference evidence="2" key="2">
    <citation type="submission" date="2022-04" db="EMBL/GenBank/DDBJ databases">
        <authorList>
            <person name="Komine T."/>
            <person name="Fukano H."/>
            <person name="Wada S."/>
        </authorList>
    </citation>
    <scope>NUCLEOTIDE SEQUENCE</scope>
    <source>
        <strain evidence="2">NJB18185</strain>
    </source>
</reference>
<dbReference type="Proteomes" id="UP001139505">
    <property type="component" value="Unassembled WGS sequence"/>
</dbReference>
<evidence type="ECO:0000313" key="2">
    <source>
        <dbReference type="EMBL" id="GKU71282.1"/>
    </source>
</evidence>
<dbReference type="AlphaFoldDB" id="A0AA37PK55"/>
<protein>
    <submittedName>
        <fullName evidence="2">Uncharacterized protein</fullName>
    </submittedName>
</protein>
<proteinExistence type="predicted"/>
<feature type="signal peptide" evidence="1">
    <location>
        <begin position="1"/>
        <end position="23"/>
    </location>
</feature>
<name>A0AA37PK55_9MYCO</name>
<gene>
    <name evidence="2" type="ORF">NJB18185_10580</name>
</gene>
<reference evidence="2" key="1">
    <citation type="journal article" date="2022" name="Microbiol. Resour. Announc.">
        <title>Draft Genome Sequences of Eight Mycobacterium montefiorense Strains Isolated from Salamanders in Captivity.</title>
        <authorList>
            <person name="Komine T."/>
            <person name="Ihara H."/>
            <person name="Fukano H."/>
            <person name="Hoshino Y."/>
            <person name="Kurata O."/>
            <person name="Wada S."/>
        </authorList>
    </citation>
    <scope>NUCLEOTIDE SEQUENCE</scope>
    <source>
        <strain evidence="2">NJB18185</strain>
    </source>
</reference>
<dbReference type="EMBL" id="BQYH01000005">
    <property type="protein sequence ID" value="GKU71282.1"/>
    <property type="molecule type" value="Genomic_DNA"/>
</dbReference>
<accession>A0AA37PK55</accession>
<keyword evidence="1" id="KW-0732">Signal</keyword>
<feature type="chain" id="PRO_5041359952" evidence="1">
    <location>
        <begin position="24"/>
        <end position="55"/>
    </location>
</feature>
<organism evidence="2 3">
    <name type="scientific">Mycobacterium montefiorense</name>
    <dbReference type="NCBI Taxonomy" id="154654"/>
    <lineage>
        <taxon>Bacteria</taxon>
        <taxon>Bacillati</taxon>
        <taxon>Actinomycetota</taxon>
        <taxon>Actinomycetes</taxon>
        <taxon>Mycobacteriales</taxon>
        <taxon>Mycobacteriaceae</taxon>
        <taxon>Mycobacterium</taxon>
        <taxon>Mycobacterium simiae complex</taxon>
    </lineage>
</organism>